<dbReference type="SUPFAM" id="SSF52518">
    <property type="entry name" value="Thiamin diphosphate-binding fold (THDP-binding)"/>
    <property type="match status" value="1"/>
</dbReference>
<dbReference type="InterPro" id="IPR002880">
    <property type="entry name" value="Pyrv_Fd/Flavodoxin_OxRdtase_N"/>
</dbReference>
<evidence type="ECO:0000313" key="4">
    <source>
        <dbReference type="EMBL" id="PRR76416.1"/>
    </source>
</evidence>
<feature type="domain" description="Pyruvate:ferredoxin oxidoreductase core" evidence="3">
    <location>
        <begin position="278"/>
        <end position="372"/>
    </location>
</feature>
<dbReference type="PANTHER" id="PTHR43088:SF1">
    <property type="entry name" value="SUBUNIT OF PYRUVATE:FLAVODOXIN OXIDOREDUCTASE"/>
    <property type="match status" value="1"/>
</dbReference>
<dbReference type="CDD" id="cd07034">
    <property type="entry name" value="TPP_PYR_PFOR_IOR-alpha_like"/>
    <property type="match status" value="1"/>
</dbReference>
<sequence length="383" mass="41305">MTQTSKRTAKIMQGNDACVEAALLVGCRFFAGYPITPASEIAEGMARRLPLVGGVFVQMEDEIASVIAIVGASWGGWKAMTATSGPGFCLMQEGIGMAAITETPCVIVNVQRGGPASGQSTAPSQGDVFQARYGSNGDYAIIALAPSTSQEMFDLTVKAFNLSEKYRVPVIILSDEIVAHTREKVFIPAVEELEIINRKKPTVPPEGFLTFKPDTDGIPPMPKFNTGYKLCVTTQLHQENGFRANPQVGAALIQRLTGKVENNADTICEVDEFYTEDAEMVVIAYGSVARSAIRAVRDARSEGKKVGMLKLKTLWPFPANKIRSIAARSKKIIVPEMNTGRMVLEVERISGGLCSVESLPKLGGRCHTPGEIYAAIKEDIDNA</sequence>
<dbReference type="InterPro" id="IPR033412">
    <property type="entry name" value="PFOR_II"/>
</dbReference>
<name>A0A9X7J4R9_9FIRM</name>
<dbReference type="Pfam" id="PF01855">
    <property type="entry name" value="POR_N"/>
    <property type="match status" value="1"/>
</dbReference>
<evidence type="ECO:0000313" key="5">
    <source>
        <dbReference type="Proteomes" id="UP000239430"/>
    </source>
</evidence>
<accession>A0A9X7J4R9</accession>
<comment type="caution">
    <text evidence="4">The sequence shown here is derived from an EMBL/GenBank/DDBJ whole genome shotgun (WGS) entry which is preliminary data.</text>
</comment>
<dbReference type="Proteomes" id="UP000239430">
    <property type="component" value="Unassembled WGS sequence"/>
</dbReference>
<evidence type="ECO:0000259" key="3">
    <source>
        <dbReference type="Pfam" id="PF17147"/>
    </source>
</evidence>
<dbReference type="Gene3D" id="3.40.50.970">
    <property type="match status" value="1"/>
</dbReference>
<dbReference type="PANTHER" id="PTHR43088">
    <property type="entry name" value="SUBUNIT OF PYRUVATE:FLAVODOXIN OXIDOREDUCTASE-RELATED"/>
    <property type="match status" value="1"/>
</dbReference>
<evidence type="ECO:0000256" key="1">
    <source>
        <dbReference type="ARBA" id="ARBA00023002"/>
    </source>
</evidence>
<dbReference type="FunFam" id="3.40.50.970:FF:000022">
    <property type="entry name" value="2-oxoglutarate ferredoxin oxidoreductase alpha subunit"/>
    <property type="match status" value="1"/>
</dbReference>
<keyword evidence="5" id="KW-1185">Reference proteome</keyword>
<proteinExistence type="predicted"/>
<dbReference type="EC" id="1.2.-.-" evidence="4"/>
<keyword evidence="1 4" id="KW-0560">Oxidoreductase</keyword>
<dbReference type="Gene3D" id="3.40.50.920">
    <property type="match status" value="1"/>
</dbReference>
<protein>
    <submittedName>
        <fullName evidence="4">2-oxoglutarate oxidoreductase subunit KorA</fullName>
        <ecNumber evidence="4">1.2.-.-</ecNumber>
    </submittedName>
</protein>
<feature type="domain" description="Pyruvate flavodoxin/ferredoxin oxidoreductase pyrimidine binding" evidence="2">
    <location>
        <begin position="20"/>
        <end position="247"/>
    </location>
</feature>
<dbReference type="Pfam" id="PF17147">
    <property type="entry name" value="PFOR_II"/>
    <property type="match status" value="1"/>
</dbReference>
<evidence type="ECO:0000259" key="2">
    <source>
        <dbReference type="Pfam" id="PF01855"/>
    </source>
</evidence>
<dbReference type="EMBL" id="PVXL01000021">
    <property type="protein sequence ID" value="PRR76416.1"/>
    <property type="molecule type" value="Genomic_DNA"/>
</dbReference>
<dbReference type="AlphaFoldDB" id="A0A9X7J4R9"/>
<dbReference type="SUPFAM" id="SSF52922">
    <property type="entry name" value="TK C-terminal domain-like"/>
    <property type="match status" value="1"/>
</dbReference>
<dbReference type="InterPro" id="IPR029061">
    <property type="entry name" value="THDP-binding"/>
</dbReference>
<reference evidence="4 5" key="1">
    <citation type="submission" date="2018-03" db="EMBL/GenBank/DDBJ databases">
        <title>Genome sequence of Moorella stamsii DSM 26217.</title>
        <authorList>
            <person name="Poehlein A."/>
            <person name="Daniel R."/>
        </authorList>
    </citation>
    <scope>NUCLEOTIDE SEQUENCE [LARGE SCALE GENOMIC DNA]</scope>
    <source>
        <strain evidence="5">DSM 26217</strain>
    </source>
</reference>
<dbReference type="InterPro" id="IPR009014">
    <property type="entry name" value="Transketo_C/PFOR_II"/>
</dbReference>
<gene>
    <name evidence="4" type="primary">korA_1</name>
    <name evidence="4" type="ORF">MOST_05840</name>
</gene>
<dbReference type="InterPro" id="IPR052368">
    <property type="entry name" value="2-oxoacid_oxidoreductase"/>
</dbReference>
<dbReference type="NCBIfam" id="NF006412">
    <property type="entry name" value="PRK08659.1"/>
    <property type="match status" value="1"/>
</dbReference>
<organism evidence="4 5">
    <name type="scientific">Neomoorella stamsii</name>
    <dbReference type="NCBI Taxonomy" id="1266720"/>
    <lineage>
        <taxon>Bacteria</taxon>
        <taxon>Bacillati</taxon>
        <taxon>Bacillota</taxon>
        <taxon>Clostridia</taxon>
        <taxon>Neomoorellales</taxon>
        <taxon>Neomoorellaceae</taxon>
        <taxon>Neomoorella</taxon>
    </lineage>
</organism>
<dbReference type="GO" id="GO:0016491">
    <property type="term" value="F:oxidoreductase activity"/>
    <property type="evidence" value="ECO:0007669"/>
    <property type="project" value="UniProtKB-KW"/>
</dbReference>
<dbReference type="RefSeq" id="WP_244266993.1">
    <property type="nucleotide sequence ID" value="NZ_PVXL01000021.1"/>
</dbReference>